<dbReference type="Proteomes" id="UP000053707">
    <property type="component" value="Unassembled WGS sequence"/>
</dbReference>
<proteinExistence type="inferred from homology"/>
<reference evidence="11 12" key="1">
    <citation type="submission" date="2016-01" db="EMBL/GenBank/DDBJ databases">
        <authorList>
            <consortium name="TB Trials Study Group"/>
            <person name="Sutton G."/>
            <person name="Brinkac L."/>
            <person name="Sanka R."/>
            <person name="Adams M."/>
            <person name="Lau E.L."/>
            <person name="Macaden R."/>
            <person name="Grewal H.M.S."/>
        </authorList>
    </citation>
    <scope>NUCLEOTIDE SEQUENCE [LARGE SCALE GENOMIC DNA]</scope>
    <source>
        <strain evidence="11 12">IS-1744</strain>
    </source>
</reference>
<evidence type="ECO:0000256" key="7">
    <source>
        <dbReference type="ARBA" id="ARBA00038076"/>
    </source>
</evidence>
<keyword evidence="6 8" id="KW-0472">Membrane</keyword>
<accession>A0A124EPV6</accession>
<dbReference type="InterPro" id="IPR051125">
    <property type="entry name" value="ABC-4/HrtB_transporter"/>
</dbReference>
<keyword evidence="12" id="KW-1185">Reference proteome</keyword>
<dbReference type="PANTHER" id="PTHR43738:SF1">
    <property type="entry name" value="HEMIN TRANSPORT SYSTEM PERMEASE PROTEIN HRTB-RELATED"/>
    <property type="match status" value="1"/>
</dbReference>
<dbReference type="PANTHER" id="PTHR43738">
    <property type="entry name" value="ABC TRANSPORTER, MEMBRANE PROTEIN"/>
    <property type="match status" value="1"/>
</dbReference>
<feature type="transmembrane region" description="Helical" evidence="8">
    <location>
        <begin position="273"/>
        <end position="294"/>
    </location>
</feature>
<evidence type="ECO:0000313" key="12">
    <source>
        <dbReference type="Proteomes" id="UP000053707"/>
    </source>
</evidence>
<evidence type="ECO:0000256" key="4">
    <source>
        <dbReference type="ARBA" id="ARBA00022692"/>
    </source>
</evidence>
<keyword evidence="4 8" id="KW-0812">Transmembrane</keyword>
<dbReference type="GO" id="GO:0005886">
    <property type="term" value="C:plasma membrane"/>
    <property type="evidence" value="ECO:0007669"/>
    <property type="project" value="UniProtKB-SubCell"/>
</dbReference>
<sequence length="349" mass="35859">MLIAALRDMQWRRRRFAIAVLSTAIIFGMTLVLTGLANGFQTEAERTVDSLGVDQFIVKAGASGPFVGATPFAPVELRRIAAAPGVDAAAPLAYAGGTATLDGATRNVDIFGAPERGPGMPAVIEGRAATTPDEVAVSTTLGRGVGDEVEIASQTLRIVGLVENSTALANLPNVFLTTEGAQQLVYGGERLVASIGVRGSLEQVPNGYRAVDRAGAIEDLLRPLKVAVNSITIVAVLLWIVAALIVGSVVYLSALERLRDFAVFKAIGVPTRSVMAGLALQAVIVALLAALVGAGLSLLLGPLFPMQVIVPTEAFVALPVVAVVIGLIASAAGLRRAVSVDPALAFGGP</sequence>
<dbReference type="Pfam" id="PF12704">
    <property type="entry name" value="MacB_PCD"/>
    <property type="match status" value="1"/>
</dbReference>
<feature type="transmembrane region" description="Helical" evidence="8">
    <location>
        <begin position="231"/>
        <end position="252"/>
    </location>
</feature>
<protein>
    <submittedName>
        <fullName evidence="11">Glutamine ABC transporter permease</fullName>
    </submittedName>
</protein>
<keyword evidence="3" id="KW-1003">Cell membrane</keyword>
<evidence type="ECO:0000256" key="2">
    <source>
        <dbReference type="ARBA" id="ARBA00022448"/>
    </source>
</evidence>
<evidence type="ECO:0000256" key="5">
    <source>
        <dbReference type="ARBA" id="ARBA00022989"/>
    </source>
</evidence>
<comment type="similarity">
    <text evidence="7">Belongs to the ABC-4 integral membrane protein family.</text>
</comment>
<evidence type="ECO:0000313" key="11">
    <source>
        <dbReference type="EMBL" id="KUI17872.1"/>
    </source>
</evidence>
<feature type="domain" description="MacB-like periplasmic core" evidence="10">
    <location>
        <begin position="17"/>
        <end position="185"/>
    </location>
</feature>
<comment type="subcellular location">
    <subcellularLocation>
        <location evidence="1">Cell membrane</location>
        <topology evidence="1">Multi-pass membrane protein</topology>
    </subcellularLocation>
</comment>
<evidence type="ECO:0000256" key="1">
    <source>
        <dbReference type="ARBA" id="ARBA00004651"/>
    </source>
</evidence>
<name>A0A124EPV6_9MYCO</name>
<dbReference type="RefSeq" id="WP_064395460.1">
    <property type="nucleotide sequence ID" value="NZ_LQIR01000012.1"/>
</dbReference>
<feature type="transmembrane region" description="Helical" evidence="8">
    <location>
        <begin position="314"/>
        <end position="334"/>
    </location>
</feature>
<comment type="caution">
    <text evidence="11">The sequence shown here is derived from an EMBL/GenBank/DDBJ whole genome shotgun (WGS) entry which is preliminary data.</text>
</comment>
<dbReference type="EMBL" id="LQIR01000012">
    <property type="protein sequence ID" value="KUI17872.1"/>
    <property type="molecule type" value="Genomic_DNA"/>
</dbReference>
<gene>
    <name evidence="11" type="ORF">AU192_03220</name>
</gene>
<dbReference type="InterPro" id="IPR025857">
    <property type="entry name" value="MacB_PCD"/>
</dbReference>
<evidence type="ECO:0000259" key="10">
    <source>
        <dbReference type="Pfam" id="PF12704"/>
    </source>
</evidence>
<keyword evidence="2" id="KW-0813">Transport</keyword>
<dbReference type="AlphaFoldDB" id="A0A124EPV6"/>
<feature type="domain" description="ABC3 transporter permease C-terminal" evidence="9">
    <location>
        <begin position="233"/>
        <end position="341"/>
    </location>
</feature>
<evidence type="ECO:0000256" key="8">
    <source>
        <dbReference type="SAM" id="Phobius"/>
    </source>
</evidence>
<dbReference type="Pfam" id="PF02687">
    <property type="entry name" value="FtsX"/>
    <property type="match status" value="1"/>
</dbReference>
<organism evidence="11 12">
    <name type="scientific">Mycobacterium lehmannii</name>
    <dbReference type="NCBI Taxonomy" id="2048550"/>
    <lineage>
        <taxon>Bacteria</taxon>
        <taxon>Bacillati</taxon>
        <taxon>Actinomycetota</taxon>
        <taxon>Actinomycetes</taxon>
        <taxon>Mycobacteriales</taxon>
        <taxon>Mycobacteriaceae</taxon>
        <taxon>Mycobacterium</taxon>
    </lineage>
</organism>
<evidence type="ECO:0000256" key="3">
    <source>
        <dbReference type="ARBA" id="ARBA00022475"/>
    </source>
</evidence>
<evidence type="ECO:0000256" key="6">
    <source>
        <dbReference type="ARBA" id="ARBA00023136"/>
    </source>
</evidence>
<evidence type="ECO:0000259" key="9">
    <source>
        <dbReference type="Pfam" id="PF02687"/>
    </source>
</evidence>
<dbReference type="InterPro" id="IPR003838">
    <property type="entry name" value="ABC3_permease_C"/>
</dbReference>
<keyword evidence="5 8" id="KW-1133">Transmembrane helix</keyword>